<dbReference type="PROSITE" id="PS00375">
    <property type="entry name" value="UDPGT"/>
    <property type="match status" value="1"/>
</dbReference>
<dbReference type="EC" id="2.4.1.-" evidence="4"/>
<dbReference type="EMBL" id="SDAM02002349">
    <property type="protein sequence ID" value="KAH6821216.1"/>
    <property type="molecule type" value="Genomic_DNA"/>
</dbReference>
<comment type="caution">
    <text evidence="5">The sequence shown here is derived from an EMBL/GenBank/DDBJ whole genome shotgun (WGS) entry which is preliminary data.</text>
</comment>
<proteinExistence type="inferred from homology"/>
<keyword evidence="3" id="KW-0328">Glycosyltransferase</keyword>
<dbReference type="FunFam" id="3.40.50.2000:FF:000040">
    <property type="entry name" value="UDP-glycosyltransferase 76C1"/>
    <property type="match status" value="1"/>
</dbReference>
<dbReference type="Pfam" id="PF00201">
    <property type="entry name" value="UDPGT"/>
    <property type="match status" value="1"/>
</dbReference>
<dbReference type="Gene3D" id="3.40.50.2000">
    <property type="entry name" value="Glycogen Phosphorylase B"/>
    <property type="match status" value="2"/>
</dbReference>
<dbReference type="InterPro" id="IPR002213">
    <property type="entry name" value="UDP_glucos_trans"/>
</dbReference>
<dbReference type="AlphaFoldDB" id="A0AAD4P031"/>
<name>A0AAD4P031_PERFH</name>
<reference evidence="5 6" key="1">
    <citation type="journal article" date="2021" name="Nat. Commun.">
        <title>Incipient diploidization of the medicinal plant Perilla within 10,000 years.</title>
        <authorList>
            <person name="Zhang Y."/>
            <person name="Shen Q."/>
            <person name="Leng L."/>
            <person name="Zhang D."/>
            <person name="Chen S."/>
            <person name="Shi Y."/>
            <person name="Ning Z."/>
            <person name="Chen S."/>
        </authorList>
    </citation>
    <scope>NUCLEOTIDE SEQUENCE [LARGE SCALE GENOMIC DNA]</scope>
    <source>
        <strain evidence="6">cv. PC099</strain>
    </source>
</reference>
<evidence type="ECO:0000256" key="4">
    <source>
        <dbReference type="RuleBase" id="RU362057"/>
    </source>
</evidence>
<dbReference type="PANTHER" id="PTHR11926">
    <property type="entry name" value="GLUCOSYL/GLUCURONOSYL TRANSFERASES"/>
    <property type="match status" value="1"/>
</dbReference>
<dbReference type="InterPro" id="IPR035595">
    <property type="entry name" value="UDP_glycos_trans_CS"/>
</dbReference>
<dbReference type="Proteomes" id="UP001190926">
    <property type="component" value="Unassembled WGS sequence"/>
</dbReference>
<comment type="similarity">
    <text evidence="1 3">Belongs to the UDP-glycosyltransferase family.</text>
</comment>
<evidence type="ECO:0000313" key="6">
    <source>
        <dbReference type="Proteomes" id="UP001190926"/>
    </source>
</evidence>
<evidence type="ECO:0000256" key="3">
    <source>
        <dbReference type="RuleBase" id="RU003718"/>
    </source>
</evidence>
<sequence length="479" mass="53952">MSSNEEKLPPHVLIFPLPAQGHINPMLNLAHLFCLSQFHVTFIVSEFSHRRLLKNSAVPTAFARYPGFQFRALPDGLPDDHPRAGEKFFEMIPSVTNVMVPSFKKMMIQEEFLASGHRRPVTCIVSDGSLSFVGDFAEENGLPLVYFRTAAAGYLWTLFCYPQLLQAQEIPFIGKSMDGLVKSIPGMEGFLRQRDLPIFYRVDDVNEPILKNKADVTSEIVRAQAAIFNTCEDLEGPIVSQIQKHMSRIYSIGPIHEQLKSRLVEEKAEASIVPASLWPVDRGCIDWLNLQPRKSVIYVSFGSVAVLSSEKLVEIWHGLVNSSQRFLWVMRPDSISGNDRILHELMEGTKEKGLLVEWAPQEEVLNHPAVGGFLTHSGWNSTLESIAAGVPMICWPYSGDQTTNSRFVSEVWKMGLDIKDTCDRLIVEKAVRELMVVRKDEFLERADEMAKLVKKAVSKGGSSYRNIDDLTEYIKSLVI</sequence>
<dbReference type="GO" id="GO:0080043">
    <property type="term" value="F:quercetin 3-O-glucosyltransferase activity"/>
    <property type="evidence" value="ECO:0007669"/>
    <property type="project" value="TreeGrafter"/>
</dbReference>
<protein>
    <recommendedName>
        <fullName evidence="4">Glycosyltransferase</fullName>
        <ecNumber evidence="4">2.4.1.-</ecNumber>
    </recommendedName>
</protein>
<dbReference type="CDD" id="cd03784">
    <property type="entry name" value="GT1_Gtf-like"/>
    <property type="match status" value="1"/>
</dbReference>
<gene>
    <name evidence="5" type="ORF">C2S53_010330</name>
</gene>
<dbReference type="PANTHER" id="PTHR11926:SF1392">
    <property type="entry name" value="GLYCOSYLTRANSFERASE"/>
    <property type="match status" value="1"/>
</dbReference>
<keyword evidence="2 3" id="KW-0808">Transferase</keyword>
<evidence type="ECO:0000256" key="1">
    <source>
        <dbReference type="ARBA" id="ARBA00009995"/>
    </source>
</evidence>
<accession>A0AAD4P031</accession>
<organism evidence="5 6">
    <name type="scientific">Perilla frutescens var. hirtella</name>
    <name type="common">Perilla citriodora</name>
    <name type="synonym">Perilla setoyensis</name>
    <dbReference type="NCBI Taxonomy" id="608512"/>
    <lineage>
        <taxon>Eukaryota</taxon>
        <taxon>Viridiplantae</taxon>
        <taxon>Streptophyta</taxon>
        <taxon>Embryophyta</taxon>
        <taxon>Tracheophyta</taxon>
        <taxon>Spermatophyta</taxon>
        <taxon>Magnoliopsida</taxon>
        <taxon>eudicotyledons</taxon>
        <taxon>Gunneridae</taxon>
        <taxon>Pentapetalae</taxon>
        <taxon>asterids</taxon>
        <taxon>lamiids</taxon>
        <taxon>Lamiales</taxon>
        <taxon>Lamiaceae</taxon>
        <taxon>Nepetoideae</taxon>
        <taxon>Elsholtzieae</taxon>
        <taxon>Perilla</taxon>
    </lineage>
</organism>
<dbReference type="SUPFAM" id="SSF53756">
    <property type="entry name" value="UDP-Glycosyltransferase/glycogen phosphorylase"/>
    <property type="match status" value="1"/>
</dbReference>
<keyword evidence="6" id="KW-1185">Reference proteome</keyword>
<evidence type="ECO:0000256" key="2">
    <source>
        <dbReference type="ARBA" id="ARBA00022679"/>
    </source>
</evidence>
<evidence type="ECO:0000313" key="5">
    <source>
        <dbReference type="EMBL" id="KAH6821216.1"/>
    </source>
</evidence>
<dbReference type="GO" id="GO:0080044">
    <property type="term" value="F:quercetin 7-O-glucosyltransferase activity"/>
    <property type="evidence" value="ECO:0007669"/>
    <property type="project" value="TreeGrafter"/>
</dbReference>